<dbReference type="Pfam" id="PF00202">
    <property type="entry name" value="Aminotran_3"/>
    <property type="match status" value="1"/>
</dbReference>
<dbReference type="PANTHER" id="PTHR45688:SF13">
    <property type="entry name" value="ALANINE--GLYOXYLATE AMINOTRANSFERASE 2-LIKE"/>
    <property type="match status" value="1"/>
</dbReference>
<dbReference type="Gene3D" id="3.90.1150.10">
    <property type="entry name" value="Aspartate Aminotransferase, domain 1"/>
    <property type="match status" value="1"/>
</dbReference>
<dbReference type="Gene3D" id="3.40.640.10">
    <property type="entry name" value="Type I PLP-dependent aspartate aminotransferase-like (Major domain)"/>
    <property type="match status" value="1"/>
</dbReference>
<evidence type="ECO:0000256" key="2">
    <source>
        <dbReference type="ARBA" id="ARBA00022898"/>
    </source>
</evidence>
<dbReference type="GO" id="GO:0030170">
    <property type="term" value="F:pyridoxal phosphate binding"/>
    <property type="evidence" value="ECO:0007669"/>
    <property type="project" value="InterPro"/>
</dbReference>
<dbReference type="InterPro" id="IPR049704">
    <property type="entry name" value="Aminotrans_3_PPA_site"/>
</dbReference>
<dbReference type="Proteomes" id="UP001138997">
    <property type="component" value="Unassembled WGS sequence"/>
</dbReference>
<dbReference type="InterPro" id="IPR015424">
    <property type="entry name" value="PyrdxlP-dep_Trfase"/>
</dbReference>
<keyword evidence="4" id="KW-0032">Aminotransferase</keyword>
<keyword evidence="5" id="KW-1185">Reference proteome</keyword>
<evidence type="ECO:0000313" key="4">
    <source>
        <dbReference type="EMBL" id="MCD5314957.1"/>
    </source>
</evidence>
<reference evidence="4" key="1">
    <citation type="submission" date="2021-11" db="EMBL/GenBank/DDBJ databases">
        <title>Streptomyces corallinus and Kineosporia corallina sp. nov., two new coral-derived marine actinobacteria.</title>
        <authorList>
            <person name="Buangrab K."/>
            <person name="Sutthacheep M."/>
            <person name="Yeemin T."/>
            <person name="Harunari E."/>
            <person name="Igarashi Y."/>
            <person name="Sripreechasak P."/>
            <person name="Kanchanasin P."/>
            <person name="Tanasupawat S."/>
            <person name="Phongsopitanun W."/>
        </authorList>
    </citation>
    <scope>NUCLEOTIDE SEQUENCE</scope>
    <source>
        <strain evidence="4">JCM 31032</strain>
    </source>
</reference>
<dbReference type="PROSITE" id="PS00600">
    <property type="entry name" value="AA_TRANSFER_CLASS_3"/>
    <property type="match status" value="1"/>
</dbReference>
<gene>
    <name evidence="4" type="ORF">LR394_29045</name>
</gene>
<keyword evidence="2 3" id="KW-0663">Pyridoxal phosphate</keyword>
<dbReference type="GO" id="GO:0008483">
    <property type="term" value="F:transaminase activity"/>
    <property type="evidence" value="ECO:0007669"/>
    <property type="project" value="UniProtKB-KW"/>
</dbReference>
<proteinExistence type="inferred from homology"/>
<accession>A0A9X1NH10</accession>
<name>A0A9X1NH10_9ACTN</name>
<dbReference type="SUPFAM" id="SSF53383">
    <property type="entry name" value="PLP-dependent transferases"/>
    <property type="match status" value="1"/>
</dbReference>
<evidence type="ECO:0000313" key="5">
    <source>
        <dbReference type="Proteomes" id="UP001138997"/>
    </source>
</evidence>
<protein>
    <submittedName>
        <fullName evidence="4">Aspartate aminotransferase family protein</fullName>
    </submittedName>
</protein>
<comment type="caution">
    <text evidence="4">The sequence shown here is derived from an EMBL/GenBank/DDBJ whole genome shotgun (WGS) entry which is preliminary data.</text>
</comment>
<evidence type="ECO:0000256" key="3">
    <source>
        <dbReference type="RuleBase" id="RU003560"/>
    </source>
</evidence>
<organism evidence="4 5">
    <name type="scientific">Kineosporia babensis</name>
    <dbReference type="NCBI Taxonomy" id="499548"/>
    <lineage>
        <taxon>Bacteria</taxon>
        <taxon>Bacillati</taxon>
        <taxon>Actinomycetota</taxon>
        <taxon>Actinomycetes</taxon>
        <taxon>Kineosporiales</taxon>
        <taxon>Kineosporiaceae</taxon>
        <taxon>Kineosporia</taxon>
    </lineage>
</organism>
<dbReference type="PANTHER" id="PTHR45688">
    <property type="match status" value="1"/>
</dbReference>
<dbReference type="EMBL" id="JAJOMB010000019">
    <property type="protein sequence ID" value="MCD5314957.1"/>
    <property type="molecule type" value="Genomic_DNA"/>
</dbReference>
<dbReference type="AlphaFoldDB" id="A0A9X1NH10"/>
<dbReference type="CDD" id="cd00610">
    <property type="entry name" value="OAT_like"/>
    <property type="match status" value="1"/>
</dbReference>
<comment type="similarity">
    <text evidence="1 3">Belongs to the class-III pyridoxal-phosphate-dependent aminotransferase family.</text>
</comment>
<dbReference type="InterPro" id="IPR015421">
    <property type="entry name" value="PyrdxlP-dep_Trfase_major"/>
</dbReference>
<evidence type="ECO:0000256" key="1">
    <source>
        <dbReference type="ARBA" id="ARBA00008954"/>
    </source>
</evidence>
<sequence>MDSNSFRPADRDQLAQQTRELTDRRAQLLAGSYRLFYREPVHLVRGQGQYLYDADGRQYLDLYNNVASLGHCHPAVVQAVTEQMQQLNTHTRYLHERILDYTDDLLSTFPAEKDWRAVYMCTGSEANDLALRVAQAHTSGEGVIATAEAYHGTSALTSAVSPALGSGQPIAPTVRLVPAPDTYRTGIADIGTWFANQVQSAIDDLRAHNVRLSALILDPLFSSDGVLPGTPGFLAPVVDVVRRNGGLIIADEVQPGFGRTGERFWGFARHGFVPDLVTLGKPMGNGMPVSGLVGQADVMASFSDRLPYFNTFGGNPVSMAAAQAVLDTIRADNLQEHSLHVGELTRQALRDVAARHEVLGDVRGVGLYTGVELIEDADGRVPDAGLALDVVENLRRQGVLTSTAGPDGNVLKLRPPLAFSSGNVDWLAGALDASVHEAVTNRRARAGS</sequence>
<dbReference type="InterPro" id="IPR015422">
    <property type="entry name" value="PyrdxlP-dep_Trfase_small"/>
</dbReference>
<dbReference type="PIRSF" id="PIRSF000521">
    <property type="entry name" value="Transaminase_4ab_Lys_Orn"/>
    <property type="match status" value="1"/>
</dbReference>
<dbReference type="InterPro" id="IPR005814">
    <property type="entry name" value="Aminotrans_3"/>
</dbReference>
<keyword evidence="4" id="KW-0808">Transferase</keyword>